<dbReference type="Pfam" id="PF13715">
    <property type="entry name" value="CarbopepD_reg_2"/>
    <property type="match status" value="1"/>
</dbReference>
<keyword evidence="3" id="KW-0675">Receptor</keyword>
<sequence length="832" mass="94026">MRIAVSFILVFMALSGFSQKKAAYVSGKVIDENENPLPGVSITILGKEKGIVTSDSGTYRIKVPAEKAFALIFSFTGYRDEQKNFYLSESEEEQLTVKLDRSGKTLQAVIINNQKERTETGLVKINPKSTTTLPSATGGVEALIKILVGSNNELTSQYSVRGGNYDENLIYINDFEIYRPFLVSNAQQEGLSFINPELAKNISFYNGGFQAKYGDKISSVLDIQYKKPTTFGGSAYVSLLEQGFHFEGSSKNQKLTWLFGVRSKTNKDLLSSQEVKGNYVPSALDLQAFITYKLSNKLQLELLGILSGSKFTLIPESAQKSTAVFSPLFTADLALNIFFDGQEKDNYNTNLVGLSLNQVVNKRVKLKWMASHYGDNEKENYDITGAYFFGERDFDKTSSSYGQIVNPLGAGVYQNYARNSLNIDVYNISHKGNFDIGKHFIQWGAGVDHTIIREKLNEWEYQDSAEYSLPYNPNVLNLSRVLKSSTNLSIDKYSGYVQDNIRLGDSVRDVTLQVGARFNYNSLNHEFLVSPRAQLSYKPNWKKDIVLKAAAGIYDQPPFYREMRRYDGTVNTALKSQKSAQFVAGFDYNLSSGDRPMRITTEAYYKSLTDVDVYDIDNVRIQYYGNNNAKAYATGIETRIFTDLVKDAESWFSIGLSSTKENLNNDFYYTYKNAAGEIITSQATDQVVADSLKNNVGYVRRPTDRLLTLGLFLQDYLSTNKNFRVHLNLIYGSNMPYNIPNNVRYRNALIIEPYIRADIGFSALLLSEKSLRRSHSPFRSFDNIWASLEVFNLIDRANTISYQLIKDFANDTFSIPNRLTPRLINFKLLARF</sequence>
<dbReference type="InterPro" id="IPR012910">
    <property type="entry name" value="Plug_dom"/>
</dbReference>
<dbReference type="SUPFAM" id="SSF56935">
    <property type="entry name" value="Porins"/>
    <property type="match status" value="1"/>
</dbReference>
<dbReference type="AlphaFoldDB" id="A0A5J5IF17"/>
<name>A0A5J5IF17_9BACT</name>
<comment type="caution">
    <text evidence="3">The sequence shown here is derived from an EMBL/GenBank/DDBJ whole genome shotgun (WGS) entry which is preliminary data.</text>
</comment>
<keyword evidence="4" id="KW-1185">Reference proteome</keyword>
<reference evidence="3 4" key="1">
    <citation type="submission" date="2019-09" db="EMBL/GenBank/DDBJ databases">
        <title>Draft genome sequence of Ginsengibacter sp. BR5-29.</title>
        <authorList>
            <person name="Im W.-T."/>
        </authorList>
    </citation>
    <scope>NUCLEOTIDE SEQUENCE [LARGE SCALE GENOMIC DNA]</scope>
    <source>
        <strain evidence="3 4">BR5-29</strain>
    </source>
</reference>
<dbReference type="RefSeq" id="WP_150415905.1">
    <property type="nucleotide sequence ID" value="NZ_VYQF01000005.1"/>
</dbReference>
<dbReference type="Gene3D" id="2.170.130.10">
    <property type="entry name" value="TonB-dependent receptor, plug domain"/>
    <property type="match status" value="1"/>
</dbReference>
<dbReference type="Pfam" id="PF07715">
    <property type="entry name" value="Plug"/>
    <property type="match status" value="1"/>
</dbReference>
<gene>
    <name evidence="3" type="ORF">FW778_16380</name>
</gene>
<dbReference type="InterPro" id="IPR008969">
    <property type="entry name" value="CarboxyPept-like_regulatory"/>
</dbReference>
<evidence type="ECO:0000259" key="2">
    <source>
        <dbReference type="Pfam" id="PF07715"/>
    </source>
</evidence>
<accession>A0A5J5IF17</accession>
<dbReference type="Gene3D" id="2.60.40.1120">
    <property type="entry name" value="Carboxypeptidase-like, regulatory domain"/>
    <property type="match status" value="1"/>
</dbReference>
<proteinExistence type="predicted"/>
<feature type="chain" id="PRO_5023820515" evidence="1">
    <location>
        <begin position="23"/>
        <end position="832"/>
    </location>
</feature>
<organism evidence="3 4">
    <name type="scientific">Ginsengibacter hankyongi</name>
    <dbReference type="NCBI Taxonomy" id="2607284"/>
    <lineage>
        <taxon>Bacteria</taxon>
        <taxon>Pseudomonadati</taxon>
        <taxon>Bacteroidota</taxon>
        <taxon>Chitinophagia</taxon>
        <taxon>Chitinophagales</taxon>
        <taxon>Chitinophagaceae</taxon>
        <taxon>Ginsengibacter</taxon>
    </lineage>
</organism>
<dbReference type="SUPFAM" id="SSF49464">
    <property type="entry name" value="Carboxypeptidase regulatory domain-like"/>
    <property type="match status" value="1"/>
</dbReference>
<evidence type="ECO:0000313" key="4">
    <source>
        <dbReference type="Proteomes" id="UP000326903"/>
    </source>
</evidence>
<dbReference type="EMBL" id="VYQF01000005">
    <property type="protein sequence ID" value="KAA9037670.1"/>
    <property type="molecule type" value="Genomic_DNA"/>
</dbReference>
<evidence type="ECO:0000313" key="3">
    <source>
        <dbReference type="EMBL" id="KAA9037670.1"/>
    </source>
</evidence>
<protein>
    <submittedName>
        <fullName evidence="3">TonB-dependent receptor</fullName>
    </submittedName>
</protein>
<feature type="signal peptide" evidence="1">
    <location>
        <begin position="1"/>
        <end position="22"/>
    </location>
</feature>
<dbReference type="InterPro" id="IPR037066">
    <property type="entry name" value="Plug_dom_sf"/>
</dbReference>
<evidence type="ECO:0000256" key="1">
    <source>
        <dbReference type="SAM" id="SignalP"/>
    </source>
</evidence>
<keyword evidence="1" id="KW-0732">Signal</keyword>
<feature type="domain" description="TonB-dependent receptor plug" evidence="2">
    <location>
        <begin position="139"/>
        <end position="215"/>
    </location>
</feature>
<dbReference type="Proteomes" id="UP000326903">
    <property type="component" value="Unassembled WGS sequence"/>
</dbReference>